<dbReference type="EMBL" id="PGCI01000007">
    <property type="protein sequence ID" value="PLW51052.1"/>
    <property type="molecule type" value="Genomic_DNA"/>
</dbReference>
<gene>
    <name evidence="1" type="ORF">PCASD_02485</name>
</gene>
<accession>A0A2N5VM27</accession>
<sequence>MQPAYSQAGTHNLHCEQAASPLAAQATTCMVGRLQPAHQAGYNLNGEQATTRTMSRLRPARQVGYNQHGLMLHRRCLTVNSAVAMQDHLMSPRRNPLAMLRWRDGNRRDGQPIHHQPNAMMYWLLASQWLTQYQRLRFYIGAGNPLPVLPNAISGLVDTTSVLLDATPGLLDTTPAPLNATSVVVNTTLLLPNATTAWLAASAVRPDATLDTRTNTTPEL</sequence>
<evidence type="ECO:0000313" key="1">
    <source>
        <dbReference type="EMBL" id="PLW51052.1"/>
    </source>
</evidence>
<reference evidence="1 2" key="1">
    <citation type="submission" date="2017-11" db="EMBL/GenBank/DDBJ databases">
        <title>De novo assembly and phasing of dikaryotic genomes from two isolates of Puccinia coronata f. sp. avenae, the causal agent of oat crown rust.</title>
        <authorList>
            <person name="Miller M.E."/>
            <person name="Zhang Y."/>
            <person name="Omidvar V."/>
            <person name="Sperschneider J."/>
            <person name="Schwessinger B."/>
            <person name="Raley C."/>
            <person name="Palmer J.M."/>
            <person name="Garnica D."/>
            <person name="Upadhyaya N."/>
            <person name="Rathjen J."/>
            <person name="Taylor J.M."/>
            <person name="Park R.F."/>
            <person name="Dodds P.N."/>
            <person name="Hirsch C.D."/>
            <person name="Kianian S.F."/>
            <person name="Figueroa M."/>
        </authorList>
    </citation>
    <scope>NUCLEOTIDE SEQUENCE [LARGE SCALE GENOMIC DNA]</scope>
    <source>
        <strain evidence="1">12SD80</strain>
    </source>
</reference>
<protein>
    <submittedName>
        <fullName evidence="1">Uncharacterized protein</fullName>
    </submittedName>
</protein>
<name>A0A2N5VM27_9BASI</name>
<comment type="caution">
    <text evidence="1">The sequence shown here is derived from an EMBL/GenBank/DDBJ whole genome shotgun (WGS) entry which is preliminary data.</text>
</comment>
<dbReference type="AlphaFoldDB" id="A0A2N5VM27"/>
<organism evidence="1 2">
    <name type="scientific">Puccinia coronata f. sp. avenae</name>
    <dbReference type="NCBI Taxonomy" id="200324"/>
    <lineage>
        <taxon>Eukaryota</taxon>
        <taxon>Fungi</taxon>
        <taxon>Dikarya</taxon>
        <taxon>Basidiomycota</taxon>
        <taxon>Pucciniomycotina</taxon>
        <taxon>Pucciniomycetes</taxon>
        <taxon>Pucciniales</taxon>
        <taxon>Pucciniaceae</taxon>
        <taxon>Puccinia</taxon>
    </lineage>
</organism>
<dbReference type="Proteomes" id="UP000235392">
    <property type="component" value="Unassembled WGS sequence"/>
</dbReference>
<proteinExistence type="predicted"/>
<evidence type="ECO:0000313" key="2">
    <source>
        <dbReference type="Proteomes" id="UP000235392"/>
    </source>
</evidence>